<reference evidence="2 3" key="1">
    <citation type="submission" date="2018-03" db="EMBL/GenBank/DDBJ databases">
        <authorList>
            <person name="Guldener U."/>
        </authorList>
    </citation>
    <scope>NUCLEOTIDE SEQUENCE [LARGE SCALE GENOMIC DNA]</scope>
    <source>
        <strain evidence="2 3">NBRC100155</strain>
    </source>
</reference>
<keyword evidence="1" id="KW-0732">Signal</keyword>
<accession>A0A5C3E8S7</accession>
<name>A0A5C3E8S7_9BASI</name>
<feature type="signal peptide" evidence="1">
    <location>
        <begin position="1"/>
        <end position="18"/>
    </location>
</feature>
<dbReference type="Proteomes" id="UP000324022">
    <property type="component" value="Unassembled WGS sequence"/>
</dbReference>
<gene>
    <name evidence="2" type="ORF">UTRI_03316</name>
</gene>
<feature type="chain" id="PRO_5023090434" evidence="1">
    <location>
        <begin position="19"/>
        <end position="142"/>
    </location>
</feature>
<dbReference type="OrthoDB" id="10572169at2759"/>
<dbReference type="AlphaFoldDB" id="A0A5C3E8S7"/>
<evidence type="ECO:0000313" key="2">
    <source>
        <dbReference type="EMBL" id="SPO25951.1"/>
    </source>
</evidence>
<evidence type="ECO:0000256" key="1">
    <source>
        <dbReference type="SAM" id="SignalP"/>
    </source>
</evidence>
<dbReference type="EMBL" id="OOIN01000012">
    <property type="protein sequence ID" value="SPO25951.1"/>
    <property type="molecule type" value="Genomic_DNA"/>
</dbReference>
<protein>
    <submittedName>
        <fullName evidence="2">Uncharacterized protein</fullName>
    </submittedName>
</protein>
<keyword evidence="3" id="KW-1185">Reference proteome</keyword>
<proteinExistence type="predicted"/>
<evidence type="ECO:0000313" key="3">
    <source>
        <dbReference type="Proteomes" id="UP000324022"/>
    </source>
</evidence>
<sequence>MKINLFFSLFILATAASGVRMQFPAAIEQGHQALKWLYEEAENGRFMYDLSRDYPNIESSWPNFLSSHGKAIVDQHYATLPRTRENVLSKQLILNRVTGQVRTNFKFNNFGPAPIDATKKLVESFAESRQAGAELSLAPPGT</sequence>
<organism evidence="2 3">
    <name type="scientific">Ustilago trichophora</name>
    <dbReference type="NCBI Taxonomy" id="86804"/>
    <lineage>
        <taxon>Eukaryota</taxon>
        <taxon>Fungi</taxon>
        <taxon>Dikarya</taxon>
        <taxon>Basidiomycota</taxon>
        <taxon>Ustilaginomycotina</taxon>
        <taxon>Ustilaginomycetes</taxon>
        <taxon>Ustilaginales</taxon>
        <taxon>Ustilaginaceae</taxon>
        <taxon>Ustilago</taxon>
    </lineage>
</organism>